<keyword evidence="3" id="KW-1185">Reference proteome</keyword>
<evidence type="ECO:0000313" key="3">
    <source>
        <dbReference type="Proteomes" id="UP000230423"/>
    </source>
</evidence>
<sequence>MYVGEYEVETAEEFQEKMAHVRQLMAQLLVRTKMNEWAAHQEMAEQENEVLSKIRDACNARNMLREAVLESKRRTEGAMAERKERYEELQNLENQLDVCSAAAWLAITERNRLRDRLAILSKHTHVEPCRRWRRSPSRGGCQLEKPEEEREQYGTVKQSTVGALAKI</sequence>
<reference evidence="2 3" key="1">
    <citation type="submission" date="2015-09" db="EMBL/GenBank/DDBJ databases">
        <title>Draft genome of the parasitic nematode Teladorsagia circumcincta isolate WARC Sus (inbred).</title>
        <authorList>
            <person name="Mitreva M."/>
        </authorList>
    </citation>
    <scope>NUCLEOTIDE SEQUENCE [LARGE SCALE GENOMIC DNA]</scope>
    <source>
        <strain evidence="2 3">S</strain>
    </source>
</reference>
<gene>
    <name evidence="2" type="ORF">TELCIR_12055</name>
</gene>
<organism evidence="2 3">
    <name type="scientific">Teladorsagia circumcincta</name>
    <name type="common">Brown stomach worm</name>
    <name type="synonym">Ostertagia circumcincta</name>
    <dbReference type="NCBI Taxonomy" id="45464"/>
    <lineage>
        <taxon>Eukaryota</taxon>
        <taxon>Metazoa</taxon>
        <taxon>Ecdysozoa</taxon>
        <taxon>Nematoda</taxon>
        <taxon>Chromadorea</taxon>
        <taxon>Rhabditida</taxon>
        <taxon>Rhabditina</taxon>
        <taxon>Rhabditomorpha</taxon>
        <taxon>Strongyloidea</taxon>
        <taxon>Trichostrongylidae</taxon>
        <taxon>Teladorsagia</taxon>
    </lineage>
</organism>
<dbReference type="EMBL" id="KZ348405">
    <property type="protein sequence ID" value="PIO66237.1"/>
    <property type="molecule type" value="Genomic_DNA"/>
</dbReference>
<protein>
    <submittedName>
        <fullName evidence="2">Uncharacterized protein</fullName>
    </submittedName>
</protein>
<accession>A0A2G9U7I6</accession>
<evidence type="ECO:0000256" key="1">
    <source>
        <dbReference type="SAM" id="MobiDB-lite"/>
    </source>
</evidence>
<feature type="region of interest" description="Disordered" evidence="1">
    <location>
        <begin position="135"/>
        <end position="155"/>
    </location>
</feature>
<dbReference type="OrthoDB" id="5856355at2759"/>
<dbReference type="AlphaFoldDB" id="A0A2G9U7I6"/>
<proteinExistence type="predicted"/>
<dbReference type="Proteomes" id="UP000230423">
    <property type="component" value="Unassembled WGS sequence"/>
</dbReference>
<name>A0A2G9U7I6_TELCI</name>
<evidence type="ECO:0000313" key="2">
    <source>
        <dbReference type="EMBL" id="PIO66237.1"/>
    </source>
</evidence>